<name>A6G368_9BACT</name>
<dbReference type="Proteomes" id="UP000005801">
    <property type="component" value="Unassembled WGS sequence"/>
</dbReference>
<dbReference type="EMBL" id="ABCS01000017">
    <property type="protein sequence ID" value="EDM79693.1"/>
    <property type="molecule type" value="Genomic_DNA"/>
</dbReference>
<evidence type="ECO:0000256" key="1">
    <source>
        <dbReference type="SAM" id="MobiDB-lite"/>
    </source>
</evidence>
<dbReference type="AlphaFoldDB" id="A6G368"/>
<feature type="compositionally biased region" description="Acidic residues" evidence="1">
    <location>
        <begin position="1"/>
        <end position="21"/>
    </location>
</feature>
<comment type="caution">
    <text evidence="2">The sequence shown here is derived from an EMBL/GenBank/DDBJ whole genome shotgun (WGS) entry which is preliminary data.</text>
</comment>
<reference evidence="2 3" key="1">
    <citation type="submission" date="2007-06" db="EMBL/GenBank/DDBJ databases">
        <authorList>
            <person name="Shimkets L."/>
            <person name="Ferriera S."/>
            <person name="Johnson J."/>
            <person name="Kravitz S."/>
            <person name="Beeson K."/>
            <person name="Sutton G."/>
            <person name="Rogers Y.-H."/>
            <person name="Friedman R."/>
            <person name="Frazier M."/>
            <person name="Venter J.C."/>
        </authorList>
    </citation>
    <scope>NUCLEOTIDE SEQUENCE [LARGE SCALE GENOMIC DNA]</scope>
    <source>
        <strain evidence="2 3">SIR-1</strain>
    </source>
</reference>
<proteinExistence type="predicted"/>
<evidence type="ECO:0000313" key="2">
    <source>
        <dbReference type="EMBL" id="EDM79693.1"/>
    </source>
</evidence>
<gene>
    <name evidence="2" type="ORF">PPSIR1_16565</name>
</gene>
<keyword evidence="3" id="KW-1185">Reference proteome</keyword>
<accession>A6G368</accession>
<sequence>MTLDDDGIDDGIDDGPEDDTIGGESSETDGCPPGGCLDMEEETSTGNQGSCASGDGECNKIDLLFVIDNSGTMGEEQVNLSANFPLLIDKLEELEDAEGNLLVPDVNIMVTTTDLGHPSCTQFELPGYDPAQGAPINTACTTRIDQFTGLGDNPPSFPQACTDACPVAIEPNGNFIHFEGDDTNVPGDNIQGALSCIGPQGIAGCGYEAPLEAMLQAINPGAQWNQGNEPFLRDGAVLAVAIVTDEADCSVRSPNGYAYFTDSNNDEFWETNPATMTPQATSAVCWNAGVECGEPDMNGVYADCNSVDNGVLHPLTRYLDYLQNDLIAGQNKEVIMLGILGVPVVTENNDEVPFEPIAGGVMDLVYREWNGAPYPDGDILPGDPGTAESKKFEFSIGPGCTGEDGMGGFTGQAIPPVRVKEVCEALNTEDRVRCCIESVCDTDFSDAIGCLTGAIQQSFQPIG</sequence>
<evidence type="ECO:0000313" key="3">
    <source>
        <dbReference type="Proteomes" id="UP000005801"/>
    </source>
</evidence>
<protein>
    <submittedName>
        <fullName evidence="2">Uncharacterized protein</fullName>
    </submittedName>
</protein>
<organism evidence="2 3">
    <name type="scientific">Plesiocystis pacifica SIR-1</name>
    <dbReference type="NCBI Taxonomy" id="391625"/>
    <lineage>
        <taxon>Bacteria</taxon>
        <taxon>Pseudomonadati</taxon>
        <taxon>Myxococcota</taxon>
        <taxon>Polyangia</taxon>
        <taxon>Nannocystales</taxon>
        <taxon>Nannocystaceae</taxon>
        <taxon>Plesiocystis</taxon>
    </lineage>
</organism>
<feature type="region of interest" description="Disordered" evidence="1">
    <location>
        <begin position="1"/>
        <end position="52"/>
    </location>
</feature>